<reference evidence="2 3" key="1">
    <citation type="submission" date="2016-05" db="EMBL/GenBank/DDBJ databases">
        <title>A degradative enzymes factory behind the ericoid mycorrhizal symbiosis.</title>
        <authorList>
            <consortium name="DOE Joint Genome Institute"/>
            <person name="Martino E."/>
            <person name="Morin E."/>
            <person name="Grelet G."/>
            <person name="Kuo A."/>
            <person name="Kohler A."/>
            <person name="Daghino S."/>
            <person name="Barry K."/>
            <person name="Choi C."/>
            <person name="Cichocki N."/>
            <person name="Clum A."/>
            <person name="Copeland A."/>
            <person name="Hainaut M."/>
            <person name="Haridas S."/>
            <person name="Labutti K."/>
            <person name="Lindquist E."/>
            <person name="Lipzen A."/>
            <person name="Khouja H.-R."/>
            <person name="Murat C."/>
            <person name="Ohm R."/>
            <person name="Olson A."/>
            <person name="Spatafora J."/>
            <person name="Veneault-Fourrey C."/>
            <person name="Henrissat B."/>
            <person name="Grigoriev I."/>
            <person name="Martin F."/>
            <person name="Perotto S."/>
        </authorList>
    </citation>
    <scope>NUCLEOTIDE SEQUENCE [LARGE SCALE GENOMIC DNA]</scope>
    <source>
        <strain evidence="2 3">UAMH 7357</strain>
    </source>
</reference>
<gene>
    <name evidence="2" type="ORF">NA56DRAFT_530163</name>
</gene>
<dbReference type="PANTHER" id="PTHR24148">
    <property type="entry name" value="ANKYRIN REPEAT DOMAIN-CONTAINING PROTEIN 39 HOMOLOG-RELATED"/>
    <property type="match status" value="1"/>
</dbReference>
<feature type="domain" description="Heterokaryon incompatibility" evidence="1">
    <location>
        <begin position="22"/>
        <end position="117"/>
    </location>
</feature>
<dbReference type="STRING" id="1745343.A0A2J6PHJ6"/>
<dbReference type="PANTHER" id="PTHR24148:SF73">
    <property type="entry name" value="HET DOMAIN PROTEIN (AFU_ORTHOLOGUE AFUA_8G01020)"/>
    <property type="match status" value="1"/>
</dbReference>
<dbReference type="AlphaFoldDB" id="A0A2J6PHJ6"/>
<evidence type="ECO:0000259" key="1">
    <source>
        <dbReference type="Pfam" id="PF06985"/>
    </source>
</evidence>
<dbReference type="InterPro" id="IPR010730">
    <property type="entry name" value="HET"/>
</dbReference>
<proteinExistence type="predicted"/>
<protein>
    <recommendedName>
        <fullName evidence="1">Heterokaryon incompatibility domain-containing protein</fullName>
    </recommendedName>
</protein>
<dbReference type="Pfam" id="PF06985">
    <property type="entry name" value="HET"/>
    <property type="match status" value="1"/>
</dbReference>
<name>A0A2J6PHJ6_9HELO</name>
<sequence length="120" mass="13736">KNALIRCLMSEVDLDDNPAPVYRALSYSWERDQYLWWGRTAKLRKYTIICNGQSLAVGENLYLAIRHFASQPDRALIWIDAICIHQGTAEVGSQIQMMGRIYQSARDVVVWLGKPNSFST</sequence>
<feature type="non-terminal residue" evidence="2">
    <location>
        <position position="120"/>
    </location>
</feature>
<dbReference type="OrthoDB" id="2157530at2759"/>
<evidence type="ECO:0000313" key="3">
    <source>
        <dbReference type="Proteomes" id="UP000235672"/>
    </source>
</evidence>
<accession>A0A2J6PHJ6</accession>
<evidence type="ECO:0000313" key="2">
    <source>
        <dbReference type="EMBL" id="PMD13517.1"/>
    </source>
</evidence>
<feature type="non-terminal residue" evidence="2">
    <location>
        <position position="1"/>
    </location>
</feature>
<dbReference type="InterPro" id="IPR052895">
    <property type="entry name" value="HetReg/Transcr_Mod"/>
</dbReference>
<keyword evidence="3" id="KW-1185">Reference proteome</keyword>
<organism evidence="2 3">
    <name type="scientific">Hyaloscypha hepaticicola</name>
    <dbReference type="NCBI Taxonomy" id="2082293"/>
    <lineage>
        <taxon>Eukaryota</taxon>
        <taxon>Fungi</taxon>
        <taxon>Dikarya</taxon>
        <taxon>Ascomycota</taxon>
        <taxon>Pezizomycotina</taxon>
        <taxon>Leotiomycetes</taxon>
        <taxon>Helotiales</taxon>
        <taxon>Hyaloscyphaceae</taxon>
        <taxon>Hyaloscypha</taxon>
    </lineage>
</organism>
<dbReference type="Proteomes" id="UP000235672">
    <property type="component" value="Unassembled WGS sequence"/>
</dbReference>
<dbReference type="EMBL" id="KZ613530">
    <property type="protein sequence ID" value="PMD13517.1"/>
    <property type="molecule type" value="Genomic_DNA"/>
</dbReference>